<keyword evidence="2" id="KW-1185">Reference proteome</keyword>
<proteinExistence type="predicted"/>
<dbReference type="Proteomes" id="UP000201386">
    <property type="component" value="Segment"/>
</dbReference>
<organism evidence="1 2">
    <name type="scientific">Arthrobacter phage KellEzio</name>
    <dbReference type="NCBI Taxonomy" id="1796995"/>
    <lineage>
        <taxon>Viruses</taxon>
        <taxon>Duplodnaviria</taxon>
        <taxon>Heunggongvirae</taxon>
        <taxon>Uroviricota</taxon>
        <taxon>Caudoviricetes</taxon>
        <taxon>Kelleziovirus</taxon>
        <taxon>Kelleziovirus kellezzio</taxon>
    </lineage>
</organism>
<reference evidence="1 2" key="1">
    <citation type="submission" date="2016-02" db="EMBL/GenBank/DDBJ databases">
        <authorList>
            <person name="Lynch K.C."/>
            <person name="Doan M."/>
            <person name="Paisley J.T."/>
            <person name="Allen K.G."/>
            <person name="Gaffney B.L."/>
            <person name="Rinehart C.A."/>
            <person name="King R.A."/>
            <person name="Staples A."/>
            <person name="Bowman C.A."/>
            <person name="Russell D.A."/>
            <person name="Pope W.H."/>
            <person name="Jacobs-Sera D."/>
            <person name="Hendrix R.W."/>
            <person name="Hatfull G.F."/>
        </authorList>
    </citation>
    <scope>NUCLEOTIDE SEQUENCE [LARGE SCALE GENOMIC DNA]</scope>
</reference>
<dbReference type="RefSeq" id="YP_009301301.1">
    <property type="nucleotide sequence ID" value="NC_031231.1"/>
</dbReference>
<gene>
    <name evidence="1" type="primary">44</name>
    <name evidence="1" type="ORF">KELLEZIO_44</name>
</gene>
<name>A0A140G6C9_9CAUD</name>
<evidence type="ECO:0000313" key="2">
    <source>
        <dbReference type="Proteomes" id="UP000201386"/>
    </source>
</evidence>
<accession>A0A140G6C9</accession>
<dbReference type="GeneID" id="29124756"/>
<dbReference type="EMBL" id="KU647626">
    <property type="protein sequence ID" value="AMM44214.1"/>
    <property type="molecule type" value="Genomic_DNA"/>
</dbReference>
<protein>
    <submittedName>
        <fullName evidence="1">Uncharacterized protein</fullName>
    </submittedName>
</protein>
<evidence type="ECO:0000313" key="1">
    <source>
        <dbReference type="EMBL" id="AMM44214.1"/>
    </source>
</evidence>
<sequence length="95" mass="10747">MITMAKVSKKQAEEVIAALKAKWPESEGYSHIDGPYLHDADHEEMRPGCWSISWEGAPVDSWAVHISCDEEFLAKHPAIHFEAMYSWCLGLYPAN</sequence>
<dbReference type="KEGG" id="vg:29124756"/>